<dbReference type="EMBL" id="LKEA01000057">
    <property type="protein sequence ID" value="ROV91212.1"/>
    <property type="molecule type" value="Genomic_DNA"/>
</dbReference>
<comment type="caution">
    <text evidence="1">The sequence shown here is derived from an EMBL/GenBank/DDBJ whole genome shotgun (WGS) entry which is preliminary data.</text>
</comment>
<evidence type="ECO:0000313" key="2">
    <source>
        <dbReference type="Proteomes" id="UP000283895"/>
    </source>
</evidence>
<dbReference type="STRING" id="356882.A0A423VJT6"/>
<dbReference type="AlphaFoldDB" id="A0A423VJT6"/>
<evidence type="ECO:0000313" key="1">
    <source>
        <dbReference type="EMBL" id="ROV91212.1"/>
    </source>
</evidence>
<dbReference type="OrthoDB" id="3250044at2759"/>
<proteinExistence type="predicted"/>
<reference evidence="1 2" key="1">
    <citation type="submission" date="2015-09" db="EMBL/GenBank/DDBJ databases">
        <title>Host preference determinants of Valsa canker pathogens revealed by comparative genomics.</title>
        <authorList>
            <person name="Yin Z."/>
            <person name="Huang L."/>
        </authorList>
    </citation>
    <scope>NUCLEOTIDE SEQUENCE [LARGE SCALE GENOMIC DNA]</scope>
    <source>
        <strain evidence="1 2">03-1</strain>
    </source>
</reference>
<keyword evidence="2" id="KW-1185">Reference proteome</keyword>
<sequence>MPSTPQSIIDDRRSSQRKAALACGQNDIWNASQSQESPPWGTARGFAYPLGSRDPEFFVKFTGSWGKEVLESEQRNHMFAFNTLCGLQQPASQQLKLLVCVPEIFRVFEYRERYFMVMEFVPGSTLHELASTRQDAGAGAGAGGQADNSALCRYIAEGIRLLCVKAPPGAKPGPVGGGLVRHHFFRYNQSAVPYRDVKMLETHLNKVLEFVYKGVKPDGDRPLPIVLDKELEFYYSDLSCGNFIFTSAGGHTVLYIIDFDEAGFLPSSFMTFVLNNPPTASRTANSRVTQDIHHLFELDKRDEVAILKVAEMMSTSSNRVGFPLAGYPETEYKKRQRIDEQ</sequence>
<dbReference type="Proteomes" id="UP000283895">
    <property type="component" value="Unassembled WGS sequence"/>
</dbReference>
<gene>
    <name evidence="1" type="ORF">VMCG_09345</name>
</gene>
<evidence type="ECO:0008006" key="3">
    <source>
        <dbReference type="Google" id="ProtNLM"/>
    </source>
</evidence>
<dbReference type="InterPro" id="IPR011009">
    <property type="entry name" value="Kinase-like_dom_sf"/>
</dbReference>
<name>A0A423VJT6_9PEZI</name>
<dbReference type="SUPFAM" id="SSF56112">
    <property type="entry name" value="Protein kinase-like (PK-like)"/>
    <property type="match status" value="1"/>
</dbReference>
<protein>
    <recommendedName>
        <fullName evidence="3">Aminoglycoside phosphotransferase domain-containing protein</fullName>
    </recommendedName>
</protein>
<organism evidence="1 2">
    <name type="scientific">Cytospora schulzeri</name>
    <dbReference type="NCBI Taxonomy" id="448051"/>
    <lineage>
        <taxon>Eukaryota</taxon>
        <taxon>Fungi</taxon>
        <taxon>Dikarya</taxon>
        <taxon>Ascomycota</taxon>
        <taxon>Pezizomycotina</taxon>
        <taxon>Sordariomycetes</taxon>
        <taxon>Sordariomycetidae</taxon>
        <taxon>Diaporthales</taxon>
        <taxon>Cytosporaceae</taxon>
        <taxon>Cytospora</taxon>
    </lineage>
</organism>
<accession>A0A423VJT6</accession>